<dbReference type="GO" id="GO:0008757">
    <property type="term" value="F:S-adenosylmethionine-dependent methyltransferase activity"/>
    <property type="evidence" value="ECO:0007669"/>
    <property type="project" value="InterPro"/>
</dbReference>
<feature type="compositionally biased region" description="Low complexity" evidence="1">
    <location>
        <begin position="7"/>
        <end position="20"/>
    </location>
</feature>
<dbReference type="KEGG" id="acaf:CA12_15670"/>
<keyword evidence="4" id="KW-1185">Reference proteome</keyword>
<evidence type="ECO:0000259" key="2">
    <source>
        <dbReference type="Pfam" id="PF08241"/>
    </source>
</evidence>
<keyword evidence="3" id="KW-0489">Methyltransferase</keyword>
<dbReference type="CDD" id="cd02440">
    <property type="entry name" value="AdoMet_MTases"/>
    <property type="match status" value="1"/>
</dbReference>
<feature type="region of interest" description="Disordered" evidence="1">
    <location>
        <begin position="1"/>
        <end position="20"/>
    </location>
</feature>
<dbReference type="OrthoDB" id="212394at2"/>
<dbReference type="PANTHER" id="PTHR43591:SF24">
    <property type="entry name" value="2-METHOXY-6-POLYPRENYL-1,4-BENZOQUINOL METHYLASE, MITOCHONDRIAL"/>
    <property type="match status" value="1"/>
</dbReference>
<accession>A0A517P7Z9</accession>
<dbReference type="InterPro" id="IPR013216">
    <property type="entry name" value="Methyltransf_11"/>
</dbReference>
<feature type="domain" description="Methyltransferase type 11" evidence="2">
    <location>
        <begin position="35"/>
        <end position="130"/>
    </location>
</feature>
<keyword evidence="3" id="KW-0808">Transferase</keyword>
<dbReference type="Gene3D" id="3.40.50.150">
    <property type="entry name" value="Vaccinia Virus protein VP39"/>
    <property type="match status" value="1"/>
</dbReference>
<dbReference type="Proteomes" id="UP000318741">
    <property type="component" value="Chromosome"/>
</dbReference>
<sequence>MNGTLQSPAARARPLRPASPMSPAAYVGKDVTSLLDVGCNVGGWLRDCAARHPAASLAGVEINEAALQKARAALPAADLRHAGAERLPFADESFDYVTCMEVLEHLPAHLRPTAFREMRRVLRPGGRLIFSVPHAGWFAWLDAGNLRHRFPRLYRFALKRGGRDATYEQAGQEVEWHQHFTLAELERLAGDGWRRAVVRRGGLVLHPLMDCLSWPFYRRDAAHHPIRRGLGRIAAWDYRFDFGPASYGVLIVLERI</sequence>
<organism evidence="3 4">
    <name type="scientific">Alienimonas californiensis</name>
    <dbReference type="NCBI Taxonomy" id="2527989"/>
    <lineage>
        <taxon>Bacteria</taxon>
        <taxon>Pseudomonadati</taxon>
        <taxon>Planctomycetota</taxon>
        <taxon>Planctomycetia</taxon>
        <taxon>Planctomycetales</taxon>
        <taxon>Planctomycetaceae</taxon>
        <taxon>Alienimonas</taxon>
    </lineage>
</organism>
<dbReference type="SUPFAM" id="SSF53335">
    <property type="entry name" value="S-adenosyl-L-methionine-dependent methyltransferases"/>
    <property type="match status" value="1"/>
</dbReference>
<dbReference type="PANTHER" id="PTHR43591">
    <property type="entry name" value="METHYLTRANSFERASE"/>
    <property type="match status" value="1"/>
</dbReference>
<dbReference type="EC" id="2.1.1.163" evidence="3"/>
<dbReference type="GO" id="GO:0043770">
    <property type="term" value="F:demethylmenaquinone methyltransferase activity"/>
    <property type="evidence" value="ECO:0007669"/>
    <property type="project" value="UniProtKB-EC"/>
</dbReference>
<evidence type="ECO:0000313" key="3">
    <source>
        <dbReference type="EMBL" id="QDT15482.1"/>
    </source>
</evidence>
<evidence type="ECO:0000313" key="4">
    <source>
        <dbReference type="Proteomes" id="UP000318741"/>
    </source>
</evidence>
<dbReference type="GO" id="GO:0032259">
    <property type="term" value="P:methylation"/>
    <property type="evidence" value="ECO:0007669"/>
    <property type="project" value="UniProtKB-KW"/>
</dbReference>
<gene>
    <name evidence="3" type="primary">ubiE_3</name>
    <name evidence="3" type="ORF">CA12_15670</name>
</gene>
<reference evidence="3 4" key="1">
    <citation type="submission" date="2019-02" db="EMBL/GenBank/DDBJ databases">
        <title>Deep-cultivation of Planctomycetes and their phenomic and genomic characterization uncovers novel biology.</title>
        <authorList>
            <person name="Wiegand S."/>
            <person name="Jogler M."/>
            <person name="Boedeker C."/>
            <person name="Pinto D."/>
            <person name="Vollmers J."/>
            <person name="Rivas-Marin E."/>
            <person name="Kohn T."/>
            <person name="Peeters S.H."/>
            <person name="Heuer A."/>
            <person name="Rast P."/>
            <person name="Oberbeckmann S."/>
            <person name="Bunk B."/>
            <person name="Jeske O."/>
            <person name="Meyerdierks A."/>
            <person name="Storesund J.E."/>
            <person name="Kallscheuer N."/>
            <person name="Luecker S."/>
            <person name="Lage O.M."/>
            <person name="Pohl T."/>
            <person name="Merkel B.J."/>
            <person name="Hornburger P."/>
            <person name="Mueller R.-W."/>
            <person name="Bruemmer F."/>
            <person name="Labrenz M."/>
            <person name="Spormann A.M."/>
            <person name="Op den Camp H."/>
            <person name="Overmann J."/>
            <person name="Amann R."/>
            <person name="Jetten M.S.M."/>
            <person name="Mascher T."/>
            <person name="Medema M.H."/>
            <person name="Devos D.P."/>
            <person name="Kaster A.-K."/>
            <person name="Ovreas L."/>
            <person name="Rohde M."/>
            <person name="Galperin M.Y."/>
            <person name="Jogler C."/>
        </authorList>
    </citation>
    <scope>NUCLEOTIDE SEQUENCE [LARGE SCALE GENOMIC DNA]</scope>
    <source>
        <strain evidence="3 4">CA12</strain>
    </source>
</reference>
<dbReference type="AlphaFoldDB" id="A0A517P7Z9"/>
<evidence type="ECO:0000256" key="1">
    <source>
        <dbReference type="SAM" id="MobiDB-lite"/>
    </source>
</evidence>
<proteinExistence type="predicted"/>
<name>A0A517P7Z9_9PLAN</name>
<protein>
    <submittedName>
        <fullName evidence="3">Demethylmenaquinone methyltransferase</fullName>
        <ecNumber evidence="3">2.1.1.163</ecNumber>
    </submittedName>
</protein>
<dbReference type="InterPro" id="IPR029063">
    <property type="entry name" value="SAM-dependent_MTases_sf"/>
</dbReference>
<dbReference type="RefSeq" id="WP_145358339.1">
    <property type="nucleotide sequence ID" value="NZ_CP036265.1"/>
</dbReference>
<dbReference type="Pfam" id="PF08241">
    <property type="entry name" value="Methyltransf_11"/>
    <property type="match status" value="1"/>
</dbReference>
<dbReference type="EMBL" id="CP036265">
    <property type="protein sequence ID" value="QDT15482.1"/>
    <property type="molecule type" value="Genomic_DNA"/>
</dbReference>